<feature type="transmembrane region" description="Helical" evidence="1">
    <location>
        <begin position="107"/>
        <end position="123"/>
    </location>
</feature>
<feature type="transmembrane region" description="Helical" evidence="1">
    <location>
        <begin position="135"/>
        <end position="161"/>
    </location>
</feature>
<feature type="transmembrane region" description="Helical" evidence="1">
    <location>
        <begin position="332"/>
        <end position="352"/>
    </location>
</feature>
<keyword evidence="2" id="KW-0808">Transferase</keyword>
<feature type="transmembrane region" description="Helical" evidence="1">
    <location>
        <begin position="280"/>
        <end position="297"/>
    </location>
</feature>
<protein>
    <submittedName>
        <fullName evidence="2">Glycosyl transferase family 39</fullName>
    </submittedName>
</protein>
<feature type="transmembrane region" description="Helical" evidence="1">
    <location>
        <begin position="60"/>
        <end position="77"/>
    </location>
</feature>
<dbReference type="EMBL" id="LBRS01000002">
    <property type="protein sequence ID" value="KKQ01955.1"/>
    <property type="molecule type" value="Genomic_DNA"/>
</dbReference>
<feature type="transmembrane region" description="Helical" evidence="1">
    <location>
        <begin position="182"/>
        <end position="203"/>
    </location>
</feature>
<reference evidence="2 3" key="1">
    <citation type="journal article" date="2015" name="Nature">
        <title>rRNA introns, odd ribosomes, and small enigmatic genomes across a large radiation of phyla.</title>
        <authorList>
            <person name="Brown C.T."/>
            <person name="Hug L.A."/>
            <person name="Thomas B.C."/>
            <person name="Sharon I."/>
            <person name="Castelle C.J."/>
            <person name="Singh A."/>
            <person name="Wilkins M.J."/>
            <person name="Williams K.H."/>
            <person name="Banfield J.F."/>
        </authorList>
    </citation>
    <scope>NUCLEOTIDE SEQUENCE [LARGE SCALE GENOMIC DNA]</scope>
</reference>
<keyword evidence="1" id="KW-0812">Transmembrane</keyword>
<dbReference type="AlphaFoldDB" id="A0A0G0ELJ3"/>
<keyword evidence="1" id="KW-0472">Membrane</keyword>
<feature type="transmembrane region" description="Helical" evidence="1">
    <location>
        <begin position="35"/>
        <end position="53"/>
    </location>
</feature>
<proteinExistence type="predicted"/>
<evidence type="ECO:0000256" key="1">
    <source>
        <dbReference type="SAM" id="Phobius"/>
    </source>
</evidence>
<sequence length="461" mass="53109">MFLSDQGRDAIIMKRIVTLEHLPAIGAPSSIGQVYLGPFYYYLIAPFLLMYGFNPVGMSYGNAFLSLLGLVVAFYIIKKESGIVAGLIFLTLSVFSFVNIEASRFSWNPNLLPPFSFITLFFWHKAITSGKIKQIILFSAASGVMLAFSVQLHYLAGFLILPMIIVFAQRIKQEKHQFGKSFFISCASFITGFLIFILPLVIFDLRHNFLNISNLVKLFFRQGIIANTSLNIRLTETISVFFSNILQIKLPPFIGFIFFFSFIFFYFMHRRKTISPLLQLHYLNIFLYIIGFSFLDSARHPHYYGPVYFSAFYVVSLLFVEWIKKYKQPAKLFISVSIIIYVLLQANNYYFLSKKGANQILHSKKTAEFLADKIGGKPFNIATWPVELTEDNYLYFLELKGYKPVDRKKVEISDQMFVLCSKEPCQILDSPSWNISMFGKAKIDRIWNVEGIKIFKLVHNN</sequence>
<feature type="transmembrane region" description="Helical" evidence="1">
    <location>
        <begin position="83"/>
        <end position="100"/>
    </location>
</feature>
<keyword evidence="1" id="KW-1133">Transmembrane helix</keyword>
<dbReference type="Proteomes" id="UP000034344">
    <property type="component" value="Unassembled WGS sequence"/>
</dbReference>
<dbReference type="STRING" id="1618480.US11_C0002G0014"/>
<gene>
    <name evidence="2" type="ORF">US11_C0002G0014</name>
</gene>
<evidence type="ECO:0000313" key="3">
    <source>
        <dbReference type="Proteomes" id="UP000034344"/>
    </source>
</evidence>
<accession>A0A0G0ELJ3</accession>
<dbReference type="GO" id="GO:0016740">
    <property type="term" value="F:transferase activity"/>
    <property type="evidence" value="ECO:0007669"/>
    <property type="project" value="UniProtKB-KW"/>
</dbReference>
<feature type="transmembrane region" description="Helical" evidence="1">
    <location>
        <begin position="303"/>
        <end position="320"/>
    </location>
</feature>
<comment type="caution">
    <text evidence="2">The sequence shown here is derived from an EMBL/GenBank/DDBJ whole genome shotgun (WGS) entry which is preliminary data.</text>
</comment>
<name>A0A0G0ELJ3_9BACT</name>
<feature type="transmembrane region" description="Helical" evidence="1">
    <location>
        <begin position="250"/>
        <end position="268"/>
    </location>
</feature>
<organism evidence="2 3">
    <name type="scientific">Candidatus Roizmanbacteria bacterium GW2011_GWA2_36_23</name>
    <dbReference type="NCBI Taxonomy" id="1618480"/>
    <lineage>
        <taxon>Bacteria</taxon>
        <taxon>Candidatus Roizmaniibacteriota</taxon>
    </lineage>
</organism>
<evidence type="ECO:0000313" key="2">
    <source>
        <dbReference type="EMBL" id="KKQ01955.1"/>
    </source>
</evidence>